<reference evidence="3" key="1">
    <citation type="submission" date="2023-06" db="EMBL/GenBank/DDBJ databases">
        <title>Genome-scale phylogeny and comparative genomics of the fungal order Sordariales.</title>
        <authorList>
            <consortium name="Lawrence Berkeley National Laboratory"/>
            <person name="Hensen N."/>
            <person name="Bonometti L."/>
            <person name="Westerberg I."/>
            <person name="Brannstrom I.O."/>
            <person name="Guillou S."/>
            <person name="Cros-Aarteil S."/>
            <person name="Calhoun S."/>
            <person name="Haridas S."/>
            <person name="Kuo A."/>
            <person name="Mondo S."/>
            <person name="Pangilinan J."/>
            <person name="Riley R."/>
            <person name="Labutti K."/>
            <person name="Andreopoulos B."/>
            <person name="Lipzen A."/>
            <person name="Chen C."/>
            <person name="Yanf M."/>
            <person name="Daum C."/>
            <person name="Ng V."/>
            <person name="Clum A."/>
            <person name="Steindorff A."/>
            <person name="Ohm R."/>
            <person name="Martin F."/>
            <person name="Silar P."/>
            <person name="Natvig D."/>
            <person name="Lalanne C."/>
            <person name="Gautier V."/>
            <person name="Ament-Velasquez S.L."/>
            <person name="Kruys A."/>
            <person name="Hutchinson M.I."/>
            <person name="Powell A.J."/>
            <person name="Barry K."/>
            <person name="Miller A.N."/>
            <person name="Grigoriev I.V."/>
            <person name="Debuchy R."/>
            <person name="Gladieux P."/>
            <person name="Thoren M.H."/>
            <person name="Johannesson H."/>
        </authorList>
    </citation>
    <scope>NUCLEOTIDE SEQUENCE</scope>
    <source>
        <strain evidence="3">CBS 540.89</strain>
    </source>
</reference>
<keyword evidence="4" id="KW-1185">Reference proteome</keyword>
<dbReference type="InterPro" id="IPR036864">
    <property type="entry name" value="Zn2-C6_fun-type_DNA-bd_sf"/>
</dbReference>
<name>A0AA40E8N4_9PEZI</name>
<evidence type="ECO:0000313" key="4">
    <source>
        <dbReference type="Proteomes" id="UP001172159"/>
    </source>
</evidence>
<dbReference type="PANTHER" id="PTHR35392:SF4">
    <property type="entry name" value="ZN(II)2CYS6 TRANSCRIPTION FACTOR (EUROFUNG)"/>
    <property type="match status" value="1"/>
</dbReference>
<evidence type="ECO:0000313" key="3">
    <source>
        <dbReference type="EMBL" id="KAK0732364.1"/>
    </source>
</evidence>
<dbReference type="EMBL" id="JAUKTV010000008">
    <property type="protein sequence ID" value="KAK0732364.1"/>
    <property type="molecule type" value="Genomic_DNA"/>
</dbReference>
<evidence type="ECO:0000256" key="1">
    <source>
        <dbReference type="ARBA" id="ARBA00023242"/>
    </source>
</evidence>
<dbReference type="Gene3D" id="4.10.240.10">
    <property type="entry name" value="Zn(2)-C6 fungal-type DNA-binding domain"/>
    <property type="match status" value="1"/>
</dbReference>
<protein>
    <recommendedName>
        <fullName evidence="2">Zn(2)-C6 fungal-type domain-containing protein</fullName>
    </recommendedName>
</protein>
<dbReference type="GO" id="GO:0008270">
    <property type="term" value="F:zinc ion binding"/>
    <property type="evidence" value="ECO:0007669"/>
    <property type="project" value="InterPro"/>
</dbReference>
<proteinExistence type="predicted"/>
<dbReference type="InterPro" id="IPR052973">
    <property type="entry name" value="Fungal_sec-metab_reg_TF"/>
</dbReference>
<feature type="domain" description="Zn(2)-C6 fungal-type" evidence="2">
    <location>
        <begin position="91"/>
        <end position="115"/>
    </location>
</feature>
<organism evidence="3 4">
    <name type="scientific">Apiosordaria backusii</name>
    <dbReference type="NCBI Taxonomy" id="314023"/>
    <lineage>
        <taxon>Eukaryota</taxon>
        <taxon>Fungi</taxon>
        <taxon>Dikarya</taxon>
        <taxon>Ascomycota</taxon>
        <taxon>Pezizomycotina</taxon>
        <taxon>Sordariomycetes</taxon>
        <taxon>Sordariomycetidae</taxon>
        <taxon>Sordariales</taxon>
        <taxon>Lasiosphaeriaceae</taxon>
        <taxon>Apiosordaria</taxon>
    </lineage>
</organism>
<dbReference type="SUPFAM" id="SSF57701">
    <property type="entry name" value="Zn2/Cys6 DNA-binding domain"/>
    <property type="match status" value="1"/>
</dbReference>
<dbReference type="InterPro" id="IPR001138">
    <property type="entry name" value="Zn2Cys6_DnaBD"/>
</dbReference>
<comment type="caution">
    <text evidence="3">The sequence shown here is derived from an EMBL/GenBank/DDBJ whole genome shotgun (WGS) entry which is preliminary data.</text>
</comment>
<dbReference type="AlphaFoldDB" id="A0AA40E8N4"/>
<gene>
    <name evidence="3" type="ORF">B0T21DRAFT_194906</name>
</gene>
<dbReference type="GO" id="GO:0000981">
    <property type="term" value="F:DNA-binding transcription factor activity, RNA polymerase II-specific"/>
    <property type="evidence" value="ECO:0007669"/>
    <property type="project" value="InterPro"/>
</dbReference>
<dbReference type="Proteomes" id="UP001172159">
    <property type="component" value="Unassembled WGS sequence"/>
</dbReference>
<evidence type="ECO:0000259" key="2">
    <source>
        <dbReference type="Pfam" id="PF00172"/>
    </source>
</evidence>
<keyword evidence="1" id="KW-0539">Nucleus</keyword>
<dbReference type="CDD" id="cd00067">
    <property type="entry name" value="GAL4"/>
    <property type="match status" value="1"/>
</dbReference>
<sequence>MNDPPGEQDVAEPRHLQGAFSFQQLQVQRRQQRQQHCNTITNDIPTFARHIHCFRLVEQPPQGTAPSGKPKRARLTIEAKQKVLGVRRQGACLRCRMLKIECSLENPCQACLSSAVKGTERKVLSWSYCIRTRFADVDIFQVHSPKNLGKMRTETLMLKMGALLGRIAQPAQFADLDESSFNQRITRWLLDEAYTLPELQGGSMVAGMCANLLGLSFASEDGAKKEKEMEDLTHDFRRFLMAASMGYSNFEARLVGMVTRDEVWTAGRMSGSRMLLALDRILTPQYLGKLSRESCQVLFLVVLGAVLGVGYSSRGLGRDMQQESRRIEGEMQVDDRDFQQSPTLWLAMRDHLCQMLAHHLIYLGGLLGIKMDTGMERRVIEWASKGWGRISSSLLEETGDSQIKRGYIWGRGILTPSSEEMQEISAKGKGKMLDSNPVYWDDSAQRAERPFEPPPPLTAVPFDPEISLFQNESMYNWDQNPTSYLDMDMSTAEPESYHQEPQSTQQQRLFAPTPNSKDTWNKMGFPLRASTEPCHQSQGYEPPRAMRKRRTMWIVRAVDTGPEYGRINVHARLRGHGQGGRSDFAGLETLTGFV</sequence>
<dbReference type="Pfam" id="PF00172">
    <property type="entry name" value="Zn_clus"/>
    <property type="match status" value="1"/>
</dbReference>
<dbReference type="PANTHER" id="PTHR35392">
    <property type="entry name" value="ZN(II)2CYS6 TRANSCRIPTION FACTOR (EUROFUNG)-RELATED-RELATED"/>
    <property type="match status" value="1"/>
</dbReference>
<accession>A0AA40E8N4</accession>